<protein>
    <submittedName>
        <fullName evidence="1">Uncharacterized protein</fullName>
    </submittedName>
</protein>
<sequence length="124" mass="14630">MGLRKSLELQVQIKVQKEQIKYLDNRVKEYNKLQIQFIETEDCNDSKLTEDEPGEKTKLVGDINKLTMPKDSGDKSLPYELDIEQTNDYEQKIDDLKTPKQDYHLFGTRKLTNKKEGRHGRNTW</sequence>
<name>A0ABQ9Z287_9CRUS</name>
<evidence type="ECO:0000313" key="2">
    <source>
        <dbReference type="Proteomes" id="UP001234178"/>
    </source>
</evidence>
<proteinExistence type="predicted"/>
<dbReference type="EMBL" id="JAOYFB010000002">
    <property type="protein sequence ID" value="KAK4007017.1"/>
    <property type="molecule type" value="Genomic_DNA"/>
</dbReference>
<keyword evidence="2" id="KW-1185">Reference proteome</keyword>
<organism evidence="1 2">
    <name type="scientific">Daphnia magna</name>
    <dbReference type="NCBI Taxonomy" id="35525"/>
    <lineage>
        <taxon>Eukaryota</taxon>
        <taxon>Metazoa</taxon>
        <taxon>Ecdysozoa</taxon>
        <taxon>Arthropoda</taxon>
        <taxon>Crustacea</taxon>
        <taxon>Branchiopoda</taxon>
        <taxon>Diplostraca</taxon>
        <taxon>Cladocera</taxon>
        <taxon>Anomopoda</taxon>
        <taxon>Daphniidae</taxon>
        <taxon>Daphnia</taxon>
    </lineage>
</organism>
<dbReference type="Proteomes" id="UP001234178">
    <property type="component" value="Unassembled WGS sequence"/>
</dbReference>
<gene>
    <name evidence="1" type="ORF">OUZ56_012171</name>
</gene>
<reference evidence="1 2" key="1">
    <citation type="journal article" date="2023" name="Nucleic Acids Res.">
        <title>The hologenome of Daphnia magna reveals possible DNA methylation and microbiome-mediated evolution of the host genome.</title>
        <authorList>
            <person name="Chaturvedi A."/>
            <person name="Li X."/>
            <person name="Dhandapani V."/>
            <person name="Marshall H."/>
            <person name="Kissane S."/>
            <person name="Cuenca-Cambronero M."/>
            <person name="Asole G."/>
            <person name="Calvet F."/>
            <person name="Ruiz-Romero M."/>
            <person name="Marangio P."/>
            <person name="Guigo R."/>
            <person name="Rago D."/>
            <person name="Mirbahai L."/>
            <person name="Eastwood N."/>
            <person name="Colbourne J.K."/>
            <person name="Zhou J."/>
            <person name="Mallon E."/>
            <person name="Orsini L."/>
        </authorList>
    </citation>
    <scope>NUCLEOTIDE SEQUENCE [LARGE SCALE GENOMIC DNA]</scope>
    <source>
        <strain evidence="1">LRV0_1</strain>
    </source>
</reference>
<comment type="caution">
    <text evidence="1">The sequence shown here is derived from an EMBL/GenBank/DDBJ whole genome shotgun (WGS) entry which is preliminary data.</text>
</comment>
<evidence type="ECO:0000313" key="1">
    <source>
        <dbReference type="EMBL" id="KAK4007017.1"/>
    </source>
</evidence>
<accession>A0ABQ9Z287</accession>